<feature type="transmembrane region" description="Helical" evidence="1">
    <location>
        <begin position="49"/>
        <end position="71"/>
    </location>
</feature>
<sequence length="448" mass="48748">MRDTCLQVGITFDPWQDGAGKAILGKRKDHLYAAEAVVLSIPRQVGKTYLIGAIIFALCLANPGTLVLWTAHRYPTANETFQSMKTMVEQPKLRPHIVSATNPGGNGVIKFRNGSRILFGARERGFGRGFQKVAVIVFDEGQILTQSALDDMIPATNTHPNPLVFFIGTPPKPTDPSDVFLNMRHEALSGESGDYLYVEFSADEDADPADREQWAKANPSFPHRTPARAMLRMKRLLGMESFLREGLGIWDRVGGLGIFTAGAWSRCFIGYGEDGETPLEPVGEPLALGIAADLDQTWLSLGAAVGNDGKHHLGSVLRCRADVDAERFVAEVKRIQVERGVPVGIDKKGPASFLIPALEDAGVQLTYLGLDDFVQSCSDLRTAVEQGTVTHGDYDDLNTAVDAAGWRKVGERRVFARKSGDISSLEGVAIARWTADNAPVYDVLDSIL</sequence>
<dbReference type="Proteomes" id="UP000535511">
    <property type="component" value="Unassembled WGS sequence"/>
</dbReference>
<evidence type="ECO:0000256" key="1">
    <source>
        <dbReference type="SAM" id="Phobius"/>
    </source>
</evidence>
<reference evidence="2 3" key="1">
    <citation type="submission" date="2020-07" db="EMBL/GenBank/DDBJ databases">
        <title>Sequencing the genomes of 1000 actinobacteria strains.</title>
        <authorList>
            <person name="Klenk H.-P."/>
        </authorList>
    </citation>
    <scope>NUCLEOTIDE SEQUENCE [LARGE SCALE GENOMIC DNA]</scope>
    <source>
        <strain evidence="2 3">DSM 21350</strain>
    </source>
</reference>
<dbReference type="Gene3D" id="3.40.50.300">
    <property type="entry name" value="P-loop containing nucleotide triphosphate hydrolases"/>
    <property type="match status" value="1"/>
</dbReference>
<name>A0A7Y9JCI6_9ACTN</name>
<dbReference type="AlphaFoldDB" id="A0A7Y9JCI6"/>
<keyword evidence="1" id="KW-1133">Transmembrane helix</keyword>
<dbReference type="InterPro" id="IPR027417">
    <property type="entry name" value="P-loop_NTPase"/>
</dbReference>
<dbReference type="RefSeq" id="WP_179665399.1">
    <property type="nucleotide sequence ID" value="NZ_JACCBG010000001.1"/>
</dbReference>
<evidence type="ECO:0008006" key="4">
    <source>
        <dbReference type="Google" id="ProtNLM"/>
    </source>
</evidence>
<comment type="caution">
    <text evidence="2">The sequence shown here is derived from an EMBL/GenBank/DDBJ whole genome shotgun (WGS) entry which is preliminary data.</text>
</comment>
<evidence type="ECO:0000313" key="2">
    <source>
        <dbReference type="EMBL" id="NYD43942.1"/>
    </source>
</evidence>
<keyword evidence="1" id="KW-0472">Membrane</keyword>
<accession>A0A7Y9JCI6</accession>
<gene>
    <name evidence="2" type="ORF">BJZ21_004025</name>
</gene>
<keyword evidence="1" id="KW-0812">Transmembrane</keyword>
<dbReference type="Pfam" id="PF03237">
    <property type="entry name" value="Terminase_6N"/>
    <property type="match status" value="1"/>
</dbReference>
<dbReference type="SUPFAM" id="SSF52540">
    <property type="entry name" value="P-loop containing nucleoside triphosphate hydrolases"/>
    <property type="match status" value="1"/>
</dbReference>
<evidence type="ECO:0000313" key="3">
    <source>
        <dbReference type="Proteomes" id="UP000535511"/>
    </source>
</evidence>
<keyword evidence="3" id="KW-1185">Reference proteome</keyword>
<proteinExistence type="predicted"/>
<protein>
    <recommendedName>
        <fullName evidence="4">Terminase</fullName>
    </recommendedName>
</protein>
<organism evidence="2 3">
    <name type="scientific">Nocardioides panaciterrulae</name>
    <dbReference type="NCBI Taxonomy" id="661492"/>
    <lineage>
        <taxon>Bacteria</taxon>
        <taxon>Bacillati</taxon>
        <taxon>Actinomycetota</taxon>
        <taxon>Actinomycetes</taxon>
        <taxon>Propionibacteriales</taxon>
        <taxon>Nocardioidaceae</taxon>
        <taxon>Nocardioides</taxon>
    </lineage>
</organism>
<dbReference type="EMBL" id="JACCBG010000001">
    <property type="protein sequence ID" value="NYD43942.1"/>
    <property type="molecule type" value="Genomic_DNA"/>
</dbReference>